<dbReference type="EMBL" id="KE525385">
    <property type="protein sequence ID" value="KFB52398.1"/>
    <property type="molecule type" value="Genomic_DNA"/>
</dbReference>
<reference evidence="3" key="2">
    <citation type="submission" date="2020-05" db="UniProtKB">
        <authorList>
            <consortium name="EnsemblMetazoa"/>
        </authorList>
    </citation>
    <scope>IDENTIFICATION</scope>
</reference>
<protein>
    <submittedName>
        <fullName evidence="2 3">Extracellular solute-binding protein</fullName>
    </submittedName>
</protein>
<organism evidence="2">
    <name type="scientific">Anopheles sinensis</name>
    <name type="common">Mosquito</name>
    <dbReference type="NCBI Taxonomy" id="74873"/>
    <lineage>
        <taxon>Eukaryota</taxon>
        <taxon>Metazoa</taxon>
        <taxon>Ecdysozoa</taxon>
        <taxon>Arthropoda</taxon>
        <taxon>Hexapoda</taxon>
        <taxon>Insecta</taxon>
        <taxon>Pterygota</taxon>
        <taxon>Neoptera</taxon>
        <taxon>Endopterygota</taxon>
        <taxon>Diptera</taxon>
        <taxon>Nematocera</taxon>
        <taxon>Culicoidea</taxon>
        <taxon>Culicidae</taxon>
        <taxon>Anophelinae</taxon>
        <taxon>Anopheles</taxon>
    </lineage>
</organism>
<dbReference type="EnsemblMetazoa" id="ASIC020618-RA">
    <property type="protein sequence ID" value="ASIC020618-PA"/>
    <property type="gene ID" value="ASIC020618"/>
</dbReference>
<reference evidence="2 4" key="1">
    <citation type="journal article" date="2014" name="BMC Genomics">
        <title>Genome sequence of Anopheles sinensis provides insight into genetics basis of mosquito competence for malaria parasites.</title>
        <authorList>
            <person name="Zhou D."/>
            <person name="Zhang D."/>
            <person name="Ding G."/>
            <person name="Shi L."/>
            <person name="Hou Q."/>
            <person name="Ye Y."/>
            <person name="Xu Y."/>
            <person name="Zhou H."/>
            <person name="Xiong C."/>
            <person name="Li S."/>
            <person name="Yu J."/>
            <person name="Hong S."/>
            <person name="Yu X."/>
            <person name="Zou P."/>
            <person name="Chen C."/>
            <person name="Chang X."/>
            <person name="Wang W."/>
            <person name="Lv Y."/>
            <person name="Sun Y."/>
            <person name="Ma L."/>
            <person name="Shen B."/>
            <person name="Zhu C."/>
        </authorList>
    </citation>
    <scope>NUCLEOTIDE SEQUENCE [LARGE SCALE GENOMIC DNA]</scope>
</reference>
<proteinExistence type="predicted"/>
<dbReference type="EMBL" id="ATLV01025390">
    <property type="status" value="NOT_ANNOTATED_CDS"/>
    <property type="molecule type" value="Genomic_DNA"/>
</dbReference>
<evidence type="ECO:0000256" key="1">
    <source>
        <dbReference type="SAM" id="MobiDB-lite"/>
    </source>
</evidence>
<evidence type="ECO:0000313" key="3">
    <source>
        <dbReference type="EnsemblMetazoa" id="ASIC020618-PA"/>
    </source>
</evidence>
<dbReference type="AlphaFoldDB" id="A0A084WQA4"/>
<evidence type="ECO:0000313" key="4">
    <source>
        <dbReference type="Proteomes" id="UP000030765"/>
    </source>
</evidence>
<dbReference type="VEuPathDB" id="VectorBase:ASIC020618"/>
<name>A0A084WQA4_ANOSI</name>
<gene>
    <name evidence="2" type="ORF">ZHAS_00020618</name>
</gene>
<dbReference type="Proteomes" id="UP000030765">
    <property type="component" value="Unassembled WGS sequence"/>
</dbReference>
<sequence>MALSPAAAQSEAMSPGSLRVVSPEPGTLRDVRSSGTMKVQLLTMGPFIRWARDVRMASRGESHGHLGCGLSRLLLHFDARKERSS</sequence>
<keyword evidence="4" id="KW-1185">Reference proteome</keyword>
<feature type="region of interest" description="Disordered" evidence="1">
    <location>
        <begin position="1"/>
        <end position="32"/>
    </location>
</feature>
<evidence type="ECO:0000313" key="2">
    <source>
        <dbReference type="EMBL" id="KFB52398.1"/>
    </source>
</evidence>
<accession>A0A084WQA4</accession>